<evidence type="ECO:0000256" key="5">
    <source>
        <dbReference type="ARBA" id="ARBA00023136"/>
    </source>
</evidence>
<protein>
    <submittedName>
        <fullName evidence="7">Polysaccharide biosynthesis protein</fullName>
    </submittedName>
</protein>
<dbReference type="EMBL" id="CP009621">
    <property type="protein sequence ID" value="AKD03976.1"/>
    <property type="molecule type" value="Genomic_DNA"/>
</dbReference>
<feature type="transmembrane region" description="Helical" evidence="6">
    <location>
        <begin position="101"/>
        <end position="123"/>
    </location>
</feature>
<dbReference type="STRING" id="400092.PKOR_13795"/>
<feature type="transmembrane region" description="Helical" evidence="6">
    <location>
        <begin position="271"/>
        <end position="291"/>
    </location>
</feature>
<name>A0A0E3UXX3_9BACT</name>
<dbReference type="Proteomes" id="UP000033109">
    <property type="component" value="Chromosome"/>
</dbReference>
<feature type="transmembrane region" description="Helical" evidence="6">
    <location>
        <begin position="58"/>
        <end position="81"/>
    </location>
</feature>
<dbReference type="GO" id="GO:0005886">
    <property type="term" value="C:plasma membrane"/>
    <property type="evidence" value="ECO:0007669"/>
    <property type="project" value="UniProtKB-SubCell"/>
</dbReference>
<reference evidence="7 8" key="1">
    <citation type="journal article" date="2015" name="Sci. Rep.">
        <title>Unraveling adaptation of Pontibacter korlensis to radiation and infertility in desert through complete genome and comparative transcriptomic analysis.</title>
        <authorList>
            <person name="Dai J."/>
            <person name="Dai W."/>
            <person name="Qiu C."/>
            <person name="Yang Z."/>
            <person name="Zhang Y."/>
            <person name="Zhou M."/>
            <person name="Zhang L."/>
            <person name="Fang C."/>
            <person name="Gao Q."/>
            <person name="Yang Q."/>
            <person name="Li X."/>
            <person name="Wang Z."/>
            <person name="Wang Z."/>
            <person name="Jia Z."/>
            <person name="Chen X."/>
        </authorList>
    </citation>
    <scope>NUCLEOTIDE SEQUENCE [LARGE SCALE GENOMIC DNA]</scope>
    <source>
        <strain evidence="7 8">X14-1T</strain>
    </source>
</reference>
<keyword evidence="4 6" id="KW-1133">Transmembrane helix</keyword>
<gene>
    <name evidence="7" type="ORF">PKOR_13795</name>
</gene>
<evidence type="ECO:0000256" key="2">
    <source>
        <dbReference type="ARBA" id="ARBA00022475"/>
    </source>
</evidence>
<dbReference type="PANTHER" id="PTHR30250">
    <property type="entry name" value="PST FAMILY PREDICTED COLANIC ACID TRANSPORTER"/>
    <property type="match status" value="1"/>
</dbReference>
<evidence type="ECO:0000313" key="7">
    <source>
        <dbReference type="EMBL" id="AKD03976.1"/>
    </source>
</evidence>
<feature type="transmembrane region" description="Helical" evidence="6">
    <location>
        <begin position="175"/>
        <end position="200"/>
    </location>
</feature>
<proteinExistence type="predicted"/>
<organism evidence="7 8">
    <name type="scientific">Pontibacter korlensis</name>
    <dbReference type="NCBI Taxonomy" id="400092"/>
    <lineage>
        <taxon>Bacteria</taxon>
        <taxon>Pseudomonadati</taxon>
        <taxon>Bacteroidota</taxon>
        <taxon>Cytophagia</taxon>
        <taxon>Cytophagales</taxon>
        <taxon>Hymenobacteraceae</taxon>
        <taxon>Pontibacter</taxon>
    </lineage>
</organism>
<dbReference type="OrthoDB" id="846354at2"/>
<evidence type="ECO:0000256" key="4">
    <source>
        <dbReference type="ARBA" id="ARBA00022989"/>
    </source>
</evidence>
<keyword evidence="3 6" id="KW-0812">Transmembrane</keyword>
<feature type="transmembrane region" description="Helical" evidence="6">
    <location>
        <begin position="378"/>
        <end position="396"/>
    </location>
</feature>
<feature type="transmembrane region" description="Helical" evidence="6">
    <location>
        <begin position="347"/>
        <end position="366"/>
    </location>
</feature>
<evidence type="ECO:0000256" key="3">
    <source>
        <dbReference type="ARBA" id="ARBA00022692"/>
    </source>
</evidence>
<feature type="transmembrane region" description="Helical" evidence="6">
    <location>
        <begin position="237"/>
        <end position="259"/>
    </location>
</feature>
<sequence length="430" mass="47741">MRELAKAFSTNPKYGKVLEWGRLLTVTGSAQTIVQVTGFISGLLVIRLLPTYEYAMYTLANTMLGTMTILADGGISTGVMAQGGKVWQDREKLGVVLSTGLYLRKKFAICSLLIAIPILFFLLHRHNASLLMSVLLIVSLIPAFFSALSGTLLQIVPKLQQDVVSLQKNQIGANIGRLAMLLLTLFAFPWAFVAVLSSGLPQIWANIRLREISARYADRSQKPDADVQKEILSKVKLILPGAIYYCVSGQITIWLISIFGSTEAIAQVGALGRLTIVLNIVGTVLGTLLVPRFARLSENLRLIYTRFFQIILFLFIMSFFILSIVWLFPEQILSVLGSNYTNLTDEILLIVTGSCLALISGTIHNLNAARGIIPSPYIFIPTIIVIQILVLNSIDLSLVTHVLWFSIITFSFTCLFRTVYFVFWIRNKTL</sequence>
<evidence type="ECO:0000256" key="6">
    <source>
        <dbReference type="SAM" id="Phobius"/>
    </source>
</evidence>
<feature type="transmembrane region" description="Helical" evidence="6">
    <location>
        <begin position="303"/>
        <end position="327"/>
    </location>
</feature>
<dbReference type="KEGG" id="pko:PKOR_13795"/>
<evidence type="ECO:0000313" key="8">
    <source>
        <dbReference type="Proteomes" id="UP000033109"/>
    </source>
</evidence>
<feature type="transmembrane region" description="Helical" evidence="6">
    <location>
        <begin position="20"/>
        <end position="46"/>
    </location>
</feature>
<keyword evidence="5 6" id="KW-0472">Membrane</keyword>
<keyword evidence="8" id="KW-1185">Reference proteome</keyword>
<dbReference type="InterPro" id="IPR050833">
    <property type="entry name" value="Poly_Biosynth_Transport"/>
</dbReference>
<feature type="transmembrane region" description="Helical" evidence="6">
    <location>
        <begin position="402"/>
        <end position="425"/>
    </location>
</feature>
<dbReference type="PANTHER" id="PTHR30250:SF11">
    <property type="entry name" value="O-ANTIGEN TRANSPORTER-RELATED"/>
    <property type="match status" value="1"/>
</dbReference>
<accession>A0A0E3UXX3</accession>
<feature type="transmembrane region" description="Helical" evidence="6">
    <location>
        <begin position="130"/>
        <end position="155"/>
    </location>
</feature>
<keyword evidence="2" id="KW-1003">Cell membrane</keyword>
<evidence type="ECO:0000256" key="1">
    <source>
        <dbReference type="ARBA" id="ARBA00004651"/>
    </source>
</evidence>
<dbReference type="HOGENOM" id="CLU_050052_0_0_10"/>
<dbReference type="PATRIC" id="fig|400092.3.peg.3005"/>
<dbReference type="AlphaFoldDB" id="A0A0E3UXX3"/>
<comment type="subcellular location">
    <subcellularLocation>
        <location evidence="1">Cell membrane</location>
        <topology evidence="1">Multi-pass membrane protein</topology>
    </subcellularLocation>
</comment>
<dbReference type="RefSeq" id="WP_046311491.1">
    <property type="nucleotide sequence ID" value="NZ_CP009621.1"/>
</dbReference>